<feature type="transmembrane region" description="Helical" evidence="1">
    <location>
        <begin position="127"/>
        <end position="154"/>
    </location>
</feature>
<keyword evidence="1" id="KW-1133">Transmembrane helix</keyword>
<evidence type="ECO:0000313" key="2">
    <source>
        <dbReference type="EMBL" id="MBB5181274.1"/>
    </source>
</evidence>
<evidence type="ECO:0000256" key="1">
    <source>
        <dbReference type="SAM" id="Phobius"/>
    </source>
</evidence>
<gene>
    <name evidence="2" type="ORF">HNQ44_002739</name>
</gene>
<feature type="transmembrane region" description="Helical" evidence="1">
    <location>
        <begin position="436"/>
        <end position="457"/>
    </location>
</feature>
<dbReference type="AlphaFoldDB" id="A0A7W8CUU2"/>
<accession>A0A7W8CUU2</accession>
<dbReference type="EMBL" id="JACHHE010000008">
    <property type="protein sequence ID" value="MBB5181274.1"/>
    <property type="molecule type" value="Genomic_DNA"/>
</dbReference>
<proteinExistence type="predicted"/>
<keyword evidence="1" id="KW-0812">Transmembrane</keyword>
<organism evidence="2 3">
    <name type="scientific">Planococcus koreensis</name>
    <dbReference type="NCBI Taxonomy" id="112331"/>
    <lineage>
        <taxon>Bacteria</taxon>
        <taxon>Bacillati</taxon>
        <taxon>Bacillota</taxon>
        <taxon>Bacilli</taxon>
        <taxon>Bacillales</taxon>
        <taxon>Caryophanaceae</taxon>
        <taxon>Planococcus</taxon>
    </lineage>
</organism>
<feature type="transmembrane region" description="Helical" evidence="1">
    <location>
        <begin position="166"/>
        <end position="189"/>
    </location>
</feature>
<feature type="transmembrane region" description="Helical" evidence="1">
    <location>
        <begin position="24"/>
        <end position="46"/>
    </location>
</feature>
<keyword evidence="1" id="KW-0472">Membrane</keyword>
<comment type="caution">
    <text evidence="2">The sequence shown here is derived from an EMBL/GenBank/DDBJ whole genome shotgun (WGS) entry which is preliminary data.</text>
</comment>
<dbReference type="Proteomes" id="UP000525923">
    <property type="component" value="Unassembled WGS sequence"/>
</dbReference>
<protein>
    <submittedName>
        <fullName evidence="2">ABC-2 type transport system permease protein</fullName>
    </submittedName>
</protein>
<reference evidence="2 3" key="1">
    <citation type="submission" date="2020-08" db="EMBL/GenBank/DDBJ databases">
        <title>Genomic Encyclopedia of Type Strains, Phase IV (KMG-IV): sequencing the most valuable type-strain genomes for metagenomic binning, comparative biology and taxonomic classification.</title>
        <authorList>
            <person name="Goeker M."/>
        </authorList>
    </citation>
    <scope>NUCLEOTIDE SEQUENCE [LARGE SCALE GENOMIC DNA]</scope>
    <source>
        <strain evidence="2 3">DSM 15895</strain>
    </source>
</reference>
<feature type="transmembrane region" description="Helical" evidence="1">
    <location>
        <begin position="347"/>
        <end position="368"/>
    </location>
</feature>
<feature type="transmembrane region" description="Helical" evidence="1">
    <location>
        <begin position="393"/>
        <end position="416"/>
    </location>
</feature>
<name>A0A7W8CUU2_9BACL</name>
<sequence length="535" mass="57678">MDKGLVQGTSALMRFIVQRDRLRLPLWLLSFIAMTCIIAFAFTGLYQNDAERQAMAETMRNPAMTAMVGPGYGLDNYTIGAMLSHEMLLMTAVVVGLMNILLLSRHTRADEEDGRLEMIRSLPVGRLSNLLSVLLVLFGVNVLLSVLTALSLMALNIRSIDAEGSFVYGFALGSAGMAFAAIAAVFAQLSQSSRGTVGLSITALLLAYIIRAIGDLSDGTLSLFSPLGWILRTEAYVTNYWWPIFLTAGAALALALLALYLNSARDLGSGFLPVRAGRAHASKGLENPFGLAFRLQRTGLIAWAAGLLLIGASYGSVLGDMESFFEDIDLMQQLIVQQSGFSITEQFIPVLMSVMAILGTIPVLMAVLKVKGEETNGRLEHILSKAVSKNRLLGSYVLLAVLASFVILGLAGLGLGGVGISVIEEDLQLAMFMKAALAYLPAAWVMVGVAVLLLGWAPRFTGLMWLYIAFSFIAIYFGELFQFPDWVQKLTPYGYVAQVPVEAVDWGILSALAAAAAVLLIIGFMGFNKRDISQS</sequence>
<feature type="transmembrane region" description="Helical" evidence="1">
    <location>
        <begin position="300"/>
        <end position="317"/>
    </location>
</feature>
<feature type="transmembrane region" description="Helical" evidence="1">
    <location>
        <begin position="196"/>
        <end position="214"/>
    </location>
</feature>
<feature type="transmembrane region" description="Helical" evidence="1">
    <location>
        <begin position="87"/>
        <end position="106"/>
    </location>
</feature>
<feature type="transmembrane region" description="Helical" evidence="1">
    <location>
        <begin position="464"/>
        <end position="483"/>
    </location>
</feature>
<feature type="transmembrane region" description="Helical" evidence="1">
    <location>
        <begin position="240"/>
        <end position="261"/>
    </location>
</feature>
<evidence type="ECO:0000313" key="3">
    <source>
        <dbReference type="Proteomes" id="UP000525923"/>
    </source>
</evidence>
<keyword evidence="3" id="KW-1185">Reference proteome</keyword>
<dbReference type="OrthoDB" id="2014935at2"/>
<dbReference type="RefSeq" id="WP_135503494.1">
    <property type="nucleotide sequence ID" value="NZ_JACHHE010000008.1"/>
</dbReference>
<feature type="transmembrane region" description="Helical" evidence="1">
    <location>
        <begin position="503"/>
        <end position="527"/>
    </location>
</feature>